<dbReference type="AlphaFoldDB" id="A0A915Q3H9"/>
<feature type="region of interest" description="Disordered" evidence="1">
    <location>
        <begin position="206"/>
        <end position="303"/>
    </location>
</feature>
<dbReference type="CDD" id="cd00072">
    <property type="entry name" value="GYF"/>
    <property type="match status" value="1"/>
</dbReference>
<feature type="compositionally biased region" description="Basic and acidic residues" evidence="1">
    <location>
        <begin position="705"/>
        <end position="769"/>
    </location>
</feature>
<dbReference type="PANTHER" id="PTHR14445:SF36">
    <property type="entry name" value="FI03272P-RELATED"/>
    <property type="match status" value="1"/>
</dbReference>
<dbReference type="SMART" id="SM00444">
    <property type="entry name" value="GYF"/>
    <property type="match status" value="1"/>
</dbReference>
<feature type="compositionally biased region" description="Basic and acidic residues" evidence="1">
    <location>
        <begin position="779"/>
        <end position="793"/>
    </location>
</feature>
<evidence type="ECO:0000256" key="1">
    <source>
        <dbReference type="SAM" id="MobiDB-lite"/>
    </source>
</evidence>
<proteinExistence type="predicted"/>
<dbReference type="InterPro" id="IPR035445">
    <property type="entry name" value="GYF-like_dom_sf"/>
</dbReference>
<reference evidence="4" key="1">
    <citation type="submission" date="2022-11" db="UniProtKB">
        <authorList>
            <consortium name="WormBaseParasite"/>
        </authorList>
    </citation>
    <scope>IDENTIFICATION</scope>
</reference>
<dbReference type="PROSITE" id="PS50829">
    <property type="entry name" value="GYF"/>
    <property type="match status" value="1"/>
</dbReference>
<feature type="compositionally biased region" description="Polar residues" evidence="1">
    <location>
        <begin position="1087"/>
        <end position="1097"/>
    </location>
</feature>
<dbReference type="Proteomes" id="UP000887581">
    <property type="component" value="Unplaced"/>
</dbReference>
<feature type="compositionally biased region" description="Basic and acidic residues" evidence="1">
    <location>
        <begin position="268"/>
        <end position="277"/>
    </location>
</feature>
<feature type="region of interest" description="Disordered" evidence="1">
    <location>
        <begin position="385"/>
        <end position="419"/>
    </location>
</feature>
<feature type="compositionally biased region" description="Polar residues" evidence="1">
    <location>
        <begin position="250"/>
        <end position="259"/>
    </location>
</feature>
<evidence type="ECO:0000313" key="3">
    <source>
        <dbReference type="Proteomes" id="UP000887581"/>
    </source>
</evidence>
<keyword evidence="3" id="KW-1185">Reference proteome</keyword>
<feature type="domain" description="GYF" evidence="2">
    <location>
        <begin position="521"/>
        <end position="571"/>
    </location>
</feature>
<sequence>MAAQEAWPFGELLGKVFYIRVEDRNTLRAYSIGKYCRNFYYEVLFYRMRPVSMPISGGGNNSGNRTESLSVSENSVVDYPIADPIFVKNRYGREDLLALLSKDVHPPDGLDKCQFYVVTAQKPIVLTPLSDTETRLQHNINSSKAMSLLSHADRATIASGGMIGGSSIPIQLRTSQENRSFSPMWISPSGGNNGFGRGNIQLGRTTFGGSYRGRGVTQTSSSNPSDPPVIGRLSASRLNRTGIPGFGRGSCTTHTTQPFNARAQGLYDPRDPRDRPRQRLRSTSDDGSNPPFGNTVDDSASTLNSGWTQVGRAAAPWNKRTHVGTNTTIQQPAANAEFTSQSQLPEWMSDDRERGDNSNLEETGSFDDRGQFQTSKFAQRMTTSLDLMQNPASNVPVDIPERQRSHQEEEKPTLTSSLPVNVPSAWSMLPSNLEQPQPQPNRIAKPFVEVYGVTEHSVAEFAHFAGKKPDTSMALSSEQAASVAATTAAVVNSPFRQNYADDVSLLSHATSIGLASRSDYVDEWFYVDPKNAVQGPFPTIHMQAWYKLGYFTSDLRVRYGQNSDNSFMTLGELITMNGDETPFKLKPLPPPVMQLPLQQTQEVSRNIWSRDYNVSLIEAAKVKKERQKLEEEQRRVAEQERQLKEMREALLKEEEERLERERRIMEKELQLQRAQEELAQLAAEEKERAAAREREIEAEKKRLAEEMERTKKEEVERALAETRRKEEEKDQQRLKAEAERRIKETKELKKRQETEEIARKTTAEQERIRRQVAVSESTAPREKENLHQKSAEFKKGTAAKEFVVTEEFAPSLKQKSENTSDNWPYSWQVTCQQSGEEKVVAPKTAPWVAVANKGTADRSEPSLLDIQQEEERQMIAAMRHRRQVNGAAVWKDANEAARAGVWSSATHKLRWKQDSQPASEATVVPSRQVAWGGAKGMNNITASKTVWDDTSPSDGSRSKANNKNTRSANKSERGNTEHEAMKKIFKQSVTSTGNALSSWMINRVKQLNPQVDADVFAAFIEGVDNPNEVEDYIIGYLGESRLVKDLIREFLERRSQARQKREPVDKDDLTHPAQAADALSTTAANTKSDNSTSQQVLTGGGKRKKKGNKGNKLVVDGACLGFKGAVDPNRVNVGEIDTVGGGVL</sequence>
<evidence type="ECO:0000313" key="4">
    <source>
        <dbReference type="WBParaSite" id="sdigi.contig514.g8766.t1"/>
    </source>
</evidence>
<dbReference type="InterPro" id="IPR003169">
    <property type="entry name" value="GYF"/>
</dbReference>
<feature type="region of interest" description="Disordered" evidence="1">
    <location>
        <begin position="942"/>
        <end position="978"/>
    </location>
</feature>
<feature type="compositionally biased region" description="Basic and acidic residues" evidence="1">
    <location>
        <begin position="969"/>
        <end position="978"/>
    </location>
</feature>
<feature type="region of interest" description="Disordered" evidence="1">
    <location>
        <begin position="1080"/>
        <end position="1109"/>
    </location>
</feature>
<dbReference type="InterPro" id="IPR051640">
    <property type="entry name" value="GRB10-interact_GYF"/>
</dbReference>
<accession>A0A915Q3H9</accession>
<feature type="compositionally biased region" description="Polar residues" evidence="1">
    <location>
        <begin position="942"/>
        <end position="968"/>
    </location>
</feature>
<feature type="compositionally biased region" description="Basic and acidic residues" evidence="1">
    <location>
        <begin position="399"/>
        <end position="412"/>
    </location>
</feature>
<dbReference type="GO" id="GO:0005829">
    <property type="term" value="C:cytosol"/>
    <property type="evidence" value="ECO:0007669"/>
    <property type="project" value="TreeGrafter"/>
</dbReference>
<dbReference type="WBParaSite" id="sdigi.contig514.g8766.t1">
    <property type="protein sequence ID" value="sdigi.contig514.g8766.t1"/>
    <property type="gene ID" value="sdigi.contig514.g8766"/>
</dbReference>
<evidence type="ECO:0000259" key="2">
    <source>
        <dbReference type="PROSITE" id="PS50829"/>
    </source>
</evidence>
<feature type="region of interest" description="Disordered" evidence="1">
    <location>
        <begin position="705"/>
        <end position="793"/>
    </location>
</feature>
<name>A0A915Q3H9_9BILA</name>
<dbReference type="PANTHER" id="PTHR14445">
    <property type="entry name" value="GRB10 INTERACTING GYF PROTEIN"/>
    <property type="match status" value="1"/>
</dbReference>
<protein>
    <submittedName>
        <fullName evidence="4">GYF domain-containing protein</fullName>
    </submittedName>
</protein>
<dbReference type="Pfam" id="PF02213">
    <property type="entry name" value="GYF"/>
    <property type="match status" value="1"/>
</dbReference>
<dbReference type="Gene3D" id="3.30.1490.40">
    <property type="match status" value="1"/>
</dbReference>
<dbReference type="SUPFAM" id="SSF55277">
    <property type="entry name" value="GYF domain"/>
    <property type="match status" value="1"/>
</dbReference>
<organism evidence="3 4">
    <name type="scientific">Setaria digitata</name>
    <dbReference type="NCBI Taxonomy" id="48799"/>
    <lineage>
        <taxon>Eukaryota</taxon>
        <taxon>Metazoa</taxon>
        <taxon>Ecdysozoa</taxon>
        <taxon>Nematoda</taxon>
        <taxon>Chromadorea</taxon>
        <taxon>Rhabditida</taxon>
        <taxon>Spirurina</taxon>
        <taxon>Spiruromorpha</taxon>
        <taxon>Filarioidea</taxon>
        <taxon>Setariidae</taxon>
        <taxon>Setaria</taxon>
    </lineage>
</organism>
<feature type="compositionally biased region" description="Polar residues" evidence="1">
    <location>
        <begin position="328"/>
        <end position="344"/>
    </location>
</feature>
<feature type="region of interest" description="Disordered" evidence="1">
    <location>
        <begin position="328"/>
        <end position="373"/>
    </location>
</feature>